<dbReference type="InterPro" id="IPR016024">
    <property type="entry name" value="ARM-type_fold"/>
</dbReference>
<protein>
    <submittedName>
        <fullName evidence="2">Transportin-3</fullName>
    </submittedName>
</protein>
<proteinExistence type="predicted"/>
<dbReference type="InterPro" id="IPR051345">
    <property type="entry name" value="Importin_beta-like_NTR"/>
</dbReference>
<dbReference type="PROSITE" id="PS50166">
    <property type="entry name" value="IMPORTIN_B_NT"/>
    <property type="match status" value="1"/>
</dbReference>
<reference evidence="2 3" key="1">
    <citation type="submission" date="2015-01" db="EMBL/GenBank/DDBJ databases">
        <title>The Genome Sequence of Cryptococcus gattii Ram5.</title>
        <authorList>
            <consortium name="The Broad Institute Genomics Platform"/>
            <person name="Cuomo C."/>
            <person name="Litvintseva A."/>
            <person name="Chen Y."/>
            <person name="Heitman J."/>
            <person name="Sun S."/>
            <person name="Springer D."/>
            <person name="Dromer F."/>
            <person name="Young S."/>
            <person name="Zeng Q."/>
            <person name="Gargeya S."/>
            <person name="Abouelleil A."/>
            <person name="Alvarado L."/>
            <person name="Chapman S.B."/>
            <person name="Gainer-Dewar J."/>
            <person name="Goldberg J."/>
            <person name="Griggs A."/>
            <person name="Gujja S."/>
            <person name="Hansen M."/>
            <person name="Howarth C."/>
            <person name="Imamovic A."/>
            <person name="Larimer J."/>
            <person name="Murphy C."/>
            <person name="Naylor J."/>
            <person name="Pearson M."/>
            <person name="Priest M."/>
            <person name="Roberts A."/>
            <person name="Saif S."/>
            <person name="Shea T."/>
            <person name="Sykes S."/>
            <person name="Wortman J."/>
            <person name="Nusbaum C."/>
            <person name="Birren B."/>
        </authorList>
    </citation>
    <scope>NUCLEOTIDE SEQUENCE [LARGE SCALE GENOMIC DNA]</scope>
    <source>
        <strain evidence="2 3">Ram5</strain>
    </source>
</reference>
<dbReference type="Proteomes" id="UP000053392">
    <property type="component" value="Unassembled WGS sequence"/>
</dbReference>
<gene>
    <name evidence="2" type="ORF">I313_05705</name>
</gene>
<evidence type="ECO:0000259" key="1">
    <source>
        <dbReference type="PROSITE" id="PS50166"/>
    </source>
</evidence>
<dbReference type="Pfam" id="PF24140">
    <property type="entry name" value="TPR_TNPO3_IPO13_3rd"/>
    <property type="match status" value="1"/>
</dbReference>
<dbReference type="InterPro" id="IPR057941">
    <property type="entry name" value="TPR_TNPO3_IPO13_2nd"/>
</dbReference>
<dbReference type="InterPro" id="IPR057942">
    <property type="entry name" value="TPR_TNPO3_IPO13_3rd"/>
</dbReference>
<dbReference type="SUPFAM" id="SSF48371">
    <property type="entry name" value="ARM repeat"/>
    <property type="match status" value="1"/>
</dbReference>
<accession>A0A0D0UTT3</accession>
<dbReference type="GO" id="GO:0006606">
    <property type="term" value="P:protein import into nucleus"/>
    <property type="evidence" value="ECO:0007669"/>
    <property type="project" value="TreeGrafter"/>
</dbReference>
<feature type="domain" description="Importin N-terminal" evidence="1">
    <location>
        <begin position="25"/>
        <end position="92"/>
    </location>
</feature>
<dbReference type="HOGENOM" id="CLU_005996_0_0_1"/>
<dbReference type="GO" id="GO:0031267">
    <property type="term" value="F:small GTPase binding"/>
    <property type="evidence" value="ECO:0007669"/>
    <property type="project" value="InterPro"/>
</dbReference>
<dbReference type="SMART" id="SM00913">
    <property type="entry name" value="IBN_N"/>
    <property type="match status" value="1"/>
</dbReference>
<dbReference type="PANTHER" id="PTHR12363:SF53">
    <property type="entry name" value="MRNA TRANSPORT REGULATOR MTR10"/>
    <property type="match status" value="1"/>
</dbReference>
<name>A0A0D0UTT3_9TREE</name>
<dbReference type="Pfam" id="PF24138">
    <property type="entry name" value="TPR_TNPO3_IPO13_2nd"/>
    <property type="match status" value="1"/>
</dbReference>
<dbReference type="AlphaFoldDB" id="A0A0D0UTT3"/>
<sequence length="936" mass="101966">MADNPVLQALQTLYHDPDTAAKRRANEWLQEFQHSTEAWQTAHVLLNAPDSPLEGRLFSAQTLRAKITYDLSQLPRESLPPLRDSLLNVLLPLSSPSAPTGSKAVLLQLCLAISDLALQMPEWENVVPSMIERFGTDPAMVTVLLLFLKTLPEEATNPRIPLGQDEARAILNRLVSGSAGRVLEVLTMYVQAEGVTTPIQISVFEALRSWLQAGEVTASQVAATPLFSAAFSALASDQLFDAAVDLLCDLIHETQELNDNMTVVQEIVPRVIALRGEMERYKDDPDRVRGYCRILCEAGECYQSLIVQHPGDLLPLVQAIAECAAYPDLDIVPITFYFWYALSESLERQENFSQNPAYTPILSIFSDLQSIIISHLHFPPDDEQQTAHERDEFRTFRHRMGDTLKDCCHVLGATVCLKKSYDLILSALSQPSPSWQAIEAPLFSMRSMGAEVDPNDDEVLPHIMTLLPTLPQHPKIRYASILVISRYSPWLNRHPEHLTFTLSYVSAGFEMADEQVSAAAAHAMKFICQDCTTHLVPFLPQLHMFMEGAGERLGQEDVVEVCEAIAYIIDGMLPAEAASALSQFCSPLITRIQTLLSLSPSVPSSSASVSEGDLEKISDMLEQVDAYLSIVRTLSPFPSSCHPTAGRVYAILDVLLENFGAEVLVGSRVGAEGEDGDRSGGTRGGGGLVSQLIKRMQTSFEETGYASYLWIMGKIVDRFSDMILSSTSGGETEAAGRMVGELLGRGFESVTTSLGRLLERKVAVEIPDASPLLPLALSHTLQALTCPATSIILTSVDVLALLSSHLSLSPSPSAASTSSSRASTPKNPSAVRPIFVQYARPTLSLLLKGLIADFPDEASEPIGQVLVHFAVAFGGGGEMEAWVGEALAGVGGHLVLPADKEAFLGHVHEYVSSFSPDEPPPLPHPSILPPFYSYFL</sequence>
<dbReference type="InterPro" id="IPR001494">
    <property type="entry name" value="Importin-beta_N"/>
</dbReference>
<organism evidence="2 3">
    <name type="scientific">Cryptococcus deuterogattii Ram5</name>
    <dbReference type="NCBI Taxonomy" id="1296110"/>
    <lineage>
        <taxon>Eukaryota</taxon>
        <taxon>Fungi</taxon>
        <taxon>Dikarya</taxon>
        <taxon>Basidiomycota</taxon>
        <taxon>Agaricomycotina</taxon>
        <taxon>Tremellomycetes</taxon>
        <taxon>Tremellales</taxon>
        <taxon>Cryptococcaceae</taxon>
        <taxon>Cryptococcus</taxon>
        <taxon>Cryptococcus gattii species complex</taxon>
    </lineage>
</organism>
<dbReference type="GO" id="GO:0005737">
    <property type="term" value="C:cytoplasm"/>
    <property type="evidence" value="ECO:0007669"/>
    <property type="project" value="TreeGrafter"/>
</dbReference>
<keyword evidence="3" id="KW-1185">Reference proteome</keyword>
<dbReference type="InterPro" id="IPR011989">
    <property type="entry name" value="ARM-like"/>
</dbReference>
<evidence type="ECO:0000313" key="3">
    <source>
        <dbReference type="Proteomes" id="UP000053392"/>
    </source>
</evidence>
<dbReference type="Pfam" id="PF08389">
    <property type="entry name" value="Xpo1"/>
    <property type="match status" value="1"/>
</dbReference>
<dbReference type="OrthoDB" id="435593at2759"/>
<dbReference type="Pfam" id="PF03810">
    <property type="entry name" value="IBN_N"/>
    <property type="match status" value="1"/>
</dbReference>
<dbReference type="InterPro" id="IPR013598">
    <property type="entry name" value="Exportin-1/Importin-b-like"/>
</dbReference>
<dbReference type="PANTHER" id="PTHR12363">
    <property type="entry name" value="TRANSPORTIN 3 AND IMPORTIN 13"/>
    <property type="match status" value="1"/>
</dbReference>
<dbReference type="EMBL" id="KN847910">
    <property type="protein sequence ID" value="KIR38591.1"/>
    <property type="molecule type" value="Genomic_DNA"/>
</dbReference>
<dbReference type="Gene3D" id="1.25.10.10">
    <property type="entry name" value="Leucine-rich Repeat Variant"/>
    <property type="match status" value="1"/>
</dbReference>
<evidence type="ECO:0000313" key="2">
    <source>
        <dbReference type="EMBL" id="KIR38591.1"/>
    </source>
</evidence>